<organism evidence="2 3">
    <name type="scientific">Dothidotthia symphoricarpi CBS 119687</name>
    <dbReference type="NCBI Taxonomy" id="1392245"/>
    <lineage>
        <taxon>Eukaryota</taxon>
        <taxon>Fungi</taxon>
        <taxon>Dikarya</taxon>
        <taxon>Ascomycota</taxon>
        <taxon>Pezizomycotina</taxon>
        <taxon>Dothideomycetes</taxon>
        <taxon>Pleosporomycetidae</taxon>
        <taxon>Pleosporales</taxon>
        <taxon>Dothidotthiaceae</taxon>
        <taxon>Dothidotthia</taxon>
    </lineage>
</organism>
<sequence length="468" mass="51084">MAPQDINRGVPNIDYFTPAHIVSPGSVVPDVKSEKPTPTLFKPLTIRGTTLRNRVLVAPMCQYSTAPDGPQIGALTDYHVVTLGHYALKGAALVMVEATGVQANGRISPNCPGLWSDAQIPALRRVSDFIKSQGSLSAIQLAHAGRKGSTCAPWIAGERTQGGKRKVSVRAGLDAGGWPENVVGPMGGEEWTWDEKKLDDESGGYCAPRALSEEEVGQLVQDWASAAKRAVNAGIDVIEIHGAHGYLIHQFLSPITNQRTDKYGGSFDNRARVLVEIIQAIRDVIPKTMPLYLRISATEWMEDTDLGKKHGSWDVASSIRLSKVVARLGVDLLDVSSGGNHPQQKLNAFDAKDYQTRIASQIRRELRKEDLSMFIGAVGLITEAEQARGIVEEGASRPARAAAVEMEKEAQAAVGMTEATDGEDPMADVILVARQFMREPEWVLRVAWQLDVEVAWPNQFLRVRFPKL</sequence>
<gene>
    <name evidence="2" type="ORF">P153DRAFT_286214</name>
</gene>
<dbReference type="InterPro" id="IPR013785">
    <property type="entry name" value="Aldolase_TIM"/>
</dbReference>
<keyword evidence="3" id="KW-1185">Reference proteome</keyword>
<dbReference type="PANTHER" id="PTHR43303:SF2">
    <property type="entry name" value="INDOLEAMINE 2,3-DIOXYGENASE PYRROLE 2,3-DIOXYGENASE (AFU_ORTHOLOGUE AFUA_5G01450"/>
    <property type="match status" value="1"/>
</dbReference>
<dbReference type="GeneID" id="54403885"/>
<dbReference type="InterPro" id="IPR001155">
    <property type="entry name" value="OxRdtase_FMN_N"/>
</dbReference>
<dbReference type="GO" id="GO:0003959">
    <property type="term" value="F:NADPH dehydrogenase activity"/>
    <property type="evidence" value="ECO:0007669"/>
    <property type="project" value="InterPro"/>
</dbReference>
<proteinExistence type="predicted"/>
<dbReference type="GO" id="GO:0050661">
    <property type="term" value="F:NADP binding"/>
    <property type="evidence" value="ECO:0007669"/>
    <property type="project" value="InterPro"/>
</dbReference>
<dbReference type="AlphaFoldDB" id="A0A6A6AJL3"/>
<dbReference type="EMBL" id="ML977502">
    <property type="protein sequence ID" value="KAF2131295.1"/>
    <property type="molecule type" value="Genomic_DNA"/>
</dbReference>
<dbReference type="GO" id="GO:0010181">
    <property type="term" value="F:FMN binding"/>
    <property type="evidence" value="ECO:0007669"/>
    <property type="project" value="InterPro"/>
</dbReference>
<evidence type="ECO:0000313" key="3">
    <source>
        <dbReference type="Proteomes" id="UP000799771"/>
    </source>
</evidence>
<protein>
    <submittedName>
        <fullName evidence="2">FMN-linked oxidoreductase</fullName>
    </submittedName>
</protein>
<dbReference type="Gene3D" id="3.20.20.70">
    <property type="entry name" value="Aldolase class I"/>
    <property type="match status" value="1"/>
</dbReference>
<dbReference type="PANTHER" id="PTHR43303">
    <property type="entry name" value="NADPH DEHYDROGENASE C23G7.10C-RELATED"/>
    <property type="match status" value="1"/>
</dbReference>
<evidence type="ECO:0000313" key="2">
    <source>
        <dbReference type="EMBL" id="KAF2131295.1"/>
    </source>
</evidence>
<feature type="domain" description="NADH:flavin oxidoreductase/NADH oxidase N-terminal" evidence="1">
    <location>
        <begin position="40"/>
        <end position="394"/>
    </location>
</feature>
<dbReference type="InterPro" id="IPR044152">
    <property type="entry name" value="YqjM-like"/>
</dbReference>
<dbReference type="SUPFAM" id="SSF51395">
    <property type="entry name" value="FMN-linked oxidoreductases"/>
    <property type="match status" value="1"/>
</dbReference>
<dbReference type="RefSeq" id="XP_033525682.1">
    <property type="nucleotide sequence ID" value="XM_033663453.1"/>
</dbReference>
<dbReference type="OrthoDB" id="72788at2759"/>
<dbReference type="CDD" id="cd02932">
    <property type="entry name" value="OYE_YqiM_FMN"/>
    <property type="match status" value="1"/>
</dbReference>
<dbReference type="Proteomes" id="UP000799771">
    <property type="component" value="Unassembled WGS sequence"/>
</dbReference>
<name>A0A6A6AJL3_9PLEO</name>
<evidence type="ECO:0000259" key="1">
    <source>
        <dbReference type="Pfam" id="PF00724"/>
    </source>
</evidence>
<reference evidence="2" key="1">
    <citation type="journal article" date="2020" name="Stud. Mycol.">
        <title>101 Dothideomycetes genomes: a test case for predicting lifestyles and emergence of pathogens.</title>
        <authorList>
            <person name="Haridas S."/>
            <person name="Albert R."/>
            <person name="Binder M."/>
            <person name="Bloem J."/>
            <person name="Labutti K."/>
            <person name="Salamov A."/>
            <person name="Andreopoulos B."/>
            <person name="Baker S."/>
            <person name="Barry K."/>
            <person name="Bills G."/>
            <person name="Bluhm B."/>
            <person name="Cannon C."/>
            <person name="Castanera R."/>
            <person name="Culley D."/>
            <person name="Daum C."/>
            <person name="Ezra D."/>
            <person name="Gonzalez J."/>
            <person name="Henrissat B."/>
            <person name="Kuo A."/>
            <person name="Liang C."/>
            <person name="Lipzen A."/>
            <person name="Lutzoni F."/>
            <person name="Magnuson J."/>
            <person name="Mondo S."/>
            <person name="Nolan M."/>
            <person name="Ohm R."/>
            <person name="Pangilinan J."/>
            <person name="Park H.-J."/>
            <person name="Ramirez L."/>
            <person name="Alfaro M."/>
            <person name="Sun H."/>
            <person name="Tritt A."/>
            <person name="Yoshinaga Y."/>
            <person name="Zwiers L.-H."/>
            <person name="Turgeon B."/>
            <person name="Goodwin S."/>
            <person name="Spatafora J."/>
            <person name="Crous P."/>
            <person name="Grigoriev I."/>
        </authorList>
    </citation>
    <scope>NUCLEOTIDE SEQUENCE</scope>
    <source>
        <strain evidence="2">CBS 119687</strain>
    </source>
</reference>
<dbReference type="Pfam" id="PF00724">
    <property type="entry name" value="Oxidored_FMN"/>
    <property type="match status" value="1"/>
</dbReference>
<accession>A0A6A6AJL3</accession>